<sequence>MVERCPKCGFTPKPGDKYCRYCGTEIKFKKEEGEDLGEDILKKLVLKGRLANLRCEKNKYLEELKTIEEDLHNGRGSLIEVEKRLNYLKQQISNIKEEERRITSKDVKMPYEELLEERKKVLEQIEKLDKLLEAGKIDETSYHELREEFSNKISEVEDNFNKLKSKMRKLYADLTESIAKYEKEMEMLTVRYEIGQLDKDNYLEKEKELKNKIVEYKLCLEALKNEPLIFQ</sequence>
<proteinExistence type="predicted"/>
<dbReference type="AlphaFoldDB" id="A0AAF0D2U6"/>
<dbReference type="Proteomes" id="UP000186851">
    <property type="component" value="Chromosome"/>
</dbReference>
<feature type="coiled-coil region" evidence="1">
    <location>
        <begin position="50"/>
        <end position="226"/>
    </location>
</feature>
<organism evidence="2 3">
    <name type="scientific">Odinarchaeota yellowstonii (strain LCB_4)</name>
    <dbReference type="NCBI Taxonomy" id="1841599"/>
    <lineage>
        <taxon>Archaea</taxon>
        <taxon>Promethearchaeati</taxon>
        <taxon>Candidatus Odinarchaeota</taxon>
        <taxon>Candidatus Odinarchaeia</taxon>
        <taxon>Candidatus Odinarchaeales</taxon>
        <taxon>Candidatus Odinarchaeaceae</taxon>
        <taxon>Candidatus Odinarchaeum</taxon>
    </lineage>
</organism>
<evidence type="ECO:0008006" key="4">
    <source>
        <dbReference type="Google" id="ProtNLM"/>
    </source>
</evidence>
<keyword evidence="1" id="KW-0175">Coiled coil</keyword>
<name>A0AAF0D2U6_ODILC</name>
<protein>
    <recommendedName>
        <fullName evidence="4">Zinc-ribbon domain-containing protein</fullName>
    </recommendedName>
</protein>
<evidence type="ECO:0000313" key="3">
    <source>
        <dbReference type="Proteomes" id="UP000186851"/>
    </source>
</evidence>
<gene>
    <name evidence="2" type="ORF">OdinLCB4_001365</name>
</gene>
<reference evidence="2" key="1">
    <citation type="journal article" date="2017" name="Nature">
        <title>Asgard archaea illuminate the origin of eukaryotic cellular complexity.</title>
        <authorList>
            <person name="Zaremba-Niedzwiedzka K."/>
            <person name="Caceres E.F."/>
            <person name="Saw J.H."/>
            <person name="Backstrom D."/>
            <person name="Juzokaite L."/>
            <person name="Vancaester E."/>
            <person name="Seitz K.W."/>
            <person name="Anantharaman K."/>
            <person name="Starnawski P."/>
            <person name="Kjeldsen K.U."/>
            <person name="Scott M.B."/>
            <person name="Nunoura T."/>
            <person name="Banfield J.F."/>
            <person name="Schramm A."/>
            <person name="Baker B.J."/>
            <person name="Spang A."/>
            <person name="Ettema T.J.G."/>
        </authorList>
    </citation>
    <scope>NUCLEOTIDE SEQUENCE</scope>
    <source>
        <strain evidence="2">LCB_4</strain>
    </source>
</reference>
<evidence type="ECO:0000256" key="1">
    <source>
        <dbReference type="SAM" id="Coils"/>
    </source>
</evidence>
<accession>A0AAF0D2U6</accession>
<evidence type="ECO:0000313" key="2">
    <source>
        <dbReference type="EMBL" id="WEU40609.1"/>
    </source>
</evidence>
<dbReference type="EMBL" id="CP091871">
    <property type="protein sequence ID" value="WEU40609.1"/>
    <property type="molecule type" value="Genomic_DNA"/>
</dbReference>
<reference evidence="2" key="2">
    <citation type="journal article" date="2022" name="Nat. Microbiol.">
        <title>A closed Candidatus Odinarchaeum chromosome exposes Asgard archaeal viruses.</title>
        <authorList>
            <person name="Tamarit D."/>
            <person name="Caceres E.F."/>
            <person name="Krupovic M."/>
            <person name="Nijland R."/>
            <person name="Eme L."/>
            <person name="Robinson N.P."/>
            <person name="Ettema T.J.G."/>
        </authorList>
    </citation>
    <scope>NUCLEOTIDE SEQUENCE</scope>
    <source>
        <strain evidence="2">LCB_4</strain>
    </source>
</reference>
<dbReference type="KEGG" id="oyw:OdinLCB4_001365"/>